<evidence type="ECO:0000313" key="4">
    <source>
        <dbReference type="Proteomes" id="UP000690515"/>
    </source>
</evidence>
<dbReference type="Proteomes" id="UP000690515">
    <property type="component" value="Unassembled WGS sequence"/>
</dbReference>
<gene>
    <name evidence="3" type="ORF">KCG35_05455</name>
</gene>
<dbReference type="RefSeq" id="WP_215818654.1">
    <property type="nucleotide sequence ID" value="NZ_JAGSOY010000007.1"/>
</dbReference>
<feature type="signal peptide" evidence="1">
    <location>
        <begin position="1"/>
        <end position="25"/>
    </location>
</feature>
<organism evidence="3 4">
    <name type="scientific">Zooshikella harenae</name>
    <dbReference type="NCBI Taxonomy" id="2827238"/>
    <lineage>
        <taxon>Bacteria</taxon>
        <taxon>Pseudomonadati</taxon>
        <taxon>Pseudomonadota</taxon>
        <taxon>Gammaproteobacteria</taxon>
        <taxon>Oceanospirillales</taxon>
        <taxon>Zooshikellaceae</taxon>
        <taxon>Zooshikella</taxon>
    </lineage>
</organism>
<dbReference type="Pfam" id="PF05735">
    <property type="entry name" value="TSP_C"/>
    <property type="match status" value="1"/>
</dbReference>
<protein>
    <submittedName>
        <fullName evidence="3">PEP-CTERM sorting domain-containing protein</fullName>
    </submittedName>
</protein>
<reference evidence="3 4" key="1">
    <citation type="submission" date="2021-04" db="EMBL/GenBank/DDBJ databases">
        <authorList>
            <person name="Pira H."/>
            <person name="Risdian C."/>
            <person name="Wink J."/>
        </authorList>
    </citation>
    <scope>NUCLEOTIDE SEQUENCE [LARGE SCALE GENOMIC DNA]</scope>
    <source>
        <strain evidence="3 4">WH53</strain>
    </source>
</reference>
<dbReference type="Gene3D" id="2.60.120.200">
    <property type="match status" value="1"/>
</dbReference>
<dbReference type="InterPro" id="IPR008859">
    <property type="entry name" value="Thrombospondin_C"/>
</dbReference>
<dbReference type="InterPro" id="IPR013320">
    <property type="entry name" value="ConA-like_dom_sf"/>
</dbReference>
<dbReference type="NCBIfam" id="TIGR02595">
    <property type="entry name" value="PEP_CTERM"/>
    <property type="match status" value="1"/>
</dbReference>
<keyword evidence="1" id="KW-0732">Signal</keyword>
<dbReference type="SUPFAM" id="SSF49899">
    <property type="entry name" value="Concanavalin A-like lectins/glucanases"/>
    <property type="match status" value="1"/>
</dbReference>
<dbReference type="EMBL" id="JAGSOY010000007">
    <property type="protein sequence ID" value="MBU2710497.1"/>
    <property type="molecule type" value="Genomic_DNA"/>
</dbReference>
<keyword evidence="4" id="KW-1185">Reference proteome</keyword>
<comment type="caution">
    <text evidence="3">The sequence shown here is derived from an EMBL/GenBank/DDBJ whole genome shotgun (WGS) entry which is preliminary data.</text>
</comment>
<evidence type="ECO:0000313" key="3">
    <source>
        <dbReference type="EMBL" id="MBU2710497.1"/>
    </source>
</evidence>
<name>A0ABS5Z8X9_9GAMM</name>
<evidence type="ECO:0000259" key="2">
    <source>
        <dbReference type="Pfam" id="PF05735"/>
    </source>
</evidence>
<accession>A0ABS5Z8X9</accession>
<feature type="chain" id="PRO_5045370147" evidence="1">
    <location>
        <begin position="26"/>
        <end position="267"/>
    </location>
</feature>
<evidence type="ECO:0000256" key="1">
    <source>
        <dbReference type="SAM" id="SignalP"/>
    </source>
</evidence>
<dbReference type="InterPro" id="IPR013424">
    <property type="entry name" value="Ice-binding_C"/>
</dbReference>
<sequence length="267" mass="28149">MISFKKGQKFCFVGLVTLLTTNVMAGAVDLSGWVVNNHPGPGGSNWVVSGADNDTVLQTVNGNPTVFFDPVGNAQGTSLSGQITVETTGDDDFIGFVLGYDPDEINSAVSDFILVDWKQGNQGSFGGTAFEGLAISHVTMPGVGAFWGHDTVPPGVSEIARATNLGSTGWADNQPYTFDIIFTSSLIEVLVDDVLEISVTPDDAGLTEFDNGSFGFYNYSQSNVRYAGITEDVVPDPEPDPTPVPVPSTLVIFLLGLFGAGIARRGK</sequence>
<proteinExistence type="predicted"/>
<feature type="domain" description="TSP C-terminal" evidence="2">
    <location>
        <begin position="45"/>
        <end position="229"/>
    </location>
</feature>